<dbReference type="InterPro" id="IPR036047">
    <property type="entry name" value="F-box-like_dom_sf"/>
</dbReference>
<feature type="domain" description="F-box" evidence="1">
    <location>
        <begin position="11"/>
        <end position="59"/>
    </location>
</feature>
<dbReference type="InterPro" id="IPR055294">
    <property type="entry name" value="FBL60-like"/>
</dbReference>
<dbReference type="Pfam" id="PF24758">
    <property type="entry name" value="LRR_At5g56370"/>
    <property type="match status" value="1"/>
</dbReference>
<dbReference type="PANTHER" id="PTHR31293:SF22">
    <property type="entry name" value="BNAC06G06520D PROTEIN"/>
    <property type="match status" value="1"/>
</dbReference>
<dbReference type="InterPro" id="IPR055411">
    <property type="entry name" value="LRR_FXL15/At3g58940/PEG3-like"/>
</dbReference>
<dbReference type="CDD" id="cd22160">
    <property type="entry name" value="F-box_AtFBL13-like"/>
    <property type="match status" value="1"/>
</dbReference>
<evidence type="ECO:0000313" key="3">
    <source>
        <dbReference type="Proteomes" id="UP000886595"/>
    </source>
</evidence>
<name>A0A8X7TXN4_BRACI</name>
<proteinExistence type="predicted"/>
<dbReference type="InterPro" id="IPR032675">
    <property type="entry name" value="LRR_dom_sf"/>
</dbReference>
<sequence>MEAKKLNTGLRDAISWLPDEVLGKILSLLPTKQAASTSVLAKKWRHVFRLVHTLDFDDSVLLQPEEGKEECPVIRESFRNFVERTLALQCGSPINNFSLKFQIHERKEMSYLFSWICNALERGVLEMSLSLERKKHELFLPSELLTSKTLVKLTLGTQIYLEKFPTNVSLPALKSLVIDSVFFEGDDLCGVLLRGCPLLEELYVRHEKIEGTPYCICSPTIKKLSVYYDFELLRGGMSFDTPSLVSLSYRDYALEEYTDVNLASLVEARLDIHYSKWIQDPDLSGLITGISNIQTLHLSPASADVIARCVEDGLVLPVFNNLVKLSFGSYNERGWKLLPYLLKQSPKLETLIIQLYIFNKQKHSERISSLQMLRG</sequence>
<comment type="caution">
    <text evidence="2">The sequence shown here is derived from an EMBL/GenBank/DDBJ whole genome shotgun (WGS) entry which is preliminary data.</text>
</comment>
<dbReference type="InterPro" id="IPR001810">
    <property type="entry name" value="F-box_dom"/>
</dbReference>
<dbReference type="SUPFAM" id="SSF52058">
    <property type="entry name" value="L domain-like"/>
    <property type="match status" value="1"/>
</dbReference>
<dbReference type="InterPro" id="IPR053781">
    <property type="entry name" value="F-box_AtFBL13-like"/>
</dbReference>
<dbReference type="AlphaFoldDB" id="A0A8X7TXN4"/>
<gene>
    <name evidence="2" type="ORF">Bca52824_077864</name>
</gene>
<protein>
    <recommendedName>
        <fullName evidence="1">F-box domain-containing protein</fullName>
    </recommendedName>
</protein>
<dbReference type="Pfam" id="PF00646">
    <property type="entry name" value="F-box"/>
    <property type="match status" value="1"/>
</dbReference>
<dbReference type="PROSITE" id="PS50181">
    <property type="entry name" value="FBOX"/>
    <property type="match status" value="1"/>
</dbReference>
<reference evidence="2 3" key="1">
    <citation type="submission" date="2020-02" db="EMBL/GenBank/DDBJ databases">
        <authorList>
            <person name="Ma Q."/>
            <person name="Huang Y."/>
            <person name="Song X."/>
            <person name="Pei D."/>
        </authorList>
    </citation>
    <scope>NUCLEOTIDE SEQUENCE [LARGE SCALE GENOMIC DNA]</scope>
    <source>
        <strain evidence="2">Sxm20200214</strain>
        <tissue evidence="2">Leaf</tissue>
    </source>
</reference>
<dbReference type="Proteomes" id="UP000886595">
    <property type="component" value="Unassembled WGS sequence"/>
</dbReference>
<accession>A0A8X7TXN4</accession>
<dbReference type="Gene3D" id="3.80.10.10">
    <property type="entry name" value="Ribonuclease Inhibitor"/>
    <property type="match status" value="1"/>
</dbReference>
<keyword evidence="3" id="KW-1185">Reference proteome</keyword>
<evidence type="ECO:0000259" key="1">
    <source>
        <dbReference type="PROSITE" id="PS50181"/>
    </source>
</evidence>
<evidence type="ECO:0000313" key="2">
    <source>
        <dbReference type="EMBL" id="KAG2258570.1"/>
    </source>
</evidence>
<dbReference type="PANTHER" id="PTHR31293">
    <property type="entry name" value="RNI-LIKE SUPERFAMILY PROTEIN"/>
    <property type="match status" value="1"/>
</dbReference>
<dbReference type="OrthoDB" id="612216at2759"/>
<organism evidence="2 3">
    <name type="scientific">Brassica carinata</name>
    <name type="common">Ethiopian mustard</name>
    <name type="synonym">Abyssinian cabbage</name>
    <dbReference type="NCBI Taxonomy" id="52824"/>
    <lineage>
        <taxon>Eukaryota</taxon>
        <taxon>Viridiplantae</taxon>
        <taxon>Streptophyta</taxon>
        <taxon>Embryophyta</taxon>
        <taxon>Tracheophyta</taxon>
        <taxon>Spermatophyta</taxon>
        <taxon>Magnoliopsida</taxon>
        <taxon>eudicotyledons</taxon>
        <taxon>Gunneridae</taxon>
        <taxon>Pentapetalae</taxon>
        <taxon>rosids</taxon>
        <taxon>malvids</taxon>
        <taxon>Brassicales</taxon>
        <taxon>Brassicaceae</taxon>
        <taxon>Brassiceae</taxon>
        <taxon>Brassica</taxon>
    </lineage>
</organism>
<dbReference type="SUPFAM" id="SSF81383">
    <property type="entry name" value="F-box domain"/>
    <property type="match status" value="1"/>
</dbReference>
<dbReference type="EMBL" id="JAAMPC010000015">
    <property type="protein sequence ID" value="KAG2258570.1"/>
    <property type="molecule type" value="Genomic_DNA"/>
</dbReference>